<comment type="similarity">
    <text evidence="5">Belongs to the FKBP-type PPIase family.</text>
</comment>
<comment type="caution">
    <text evidence="8">The sequence shown here is derived from an EMBL/GenBank/DDBJ whole genome shotgun (WGS) entry which is preliminary data.</text>
</comment>
<feature type="signal peptide" evidence="6">
    <location>
        <begin position="1"/>
        <end position="21"/>
    </location>
</feature>
<evidence type="ECO:0000259" key="7">
    <source>
        <dbReference type="PROSITE" id="PS50059"/>
    </source>
</evidence>
<feature type="domain" description="PPIase FKBP-type" evidence="7">
    <location>
        <begin position="66"/>
        <end position="154"/>
    </location>
</feature>
<keyword evidence="4 5" id="KW-0413">Isomerase</keyword>
<evidence type="ECO:0000313" key="9">
    <source>
        <dbReference type="Proteomes" id="UP001598138"/>
    </source>
</evidence>
<dbReference type="InterPro" id="IPR001179">
    <property type="entry name" value="PPIase_FKBP_dom"/>
</dbReference>
<comment type="catalytic activity">
    <reaction evidence="1 4 5">
        <text>[protein]-peptidylproline (omega=180) = [protein]-peptidylproline (omega=0)</text>
        <dbReference type="Rhea" id="RHEA:16237"/>
        <dbReference type="Rhea" id="RHEA-COMP:10747"/>
        <dbReference type="Rhea" id="RHEA-COMP:10748"/>
        <dbReference type="ChEBI" id="CHEBI:83833"/>
        <dbReference type="ChEBI" id="CHEBI:83834"/>
        <dbReference type="EC" id="5.2.1.8"/>
    </reaction>
</comment>
<evidence type="ECO:0000256" key="2">
    <source>
        <dbReference type="ARBA" id="ARBA00022737"/>
    </source>
</evidence>
<dbReference type="EMBL" id="JBBKXZ010000003">
    <property type="protein sequence ID" value="MFD3394694.1"/>
    <property type="molecule type" value="Genomic_DNA"/>
</dbReference>
<evidence type="ECO:0000256" key="4">
    <source>
        <dbReference type="PROSITE-ProRule" id="PRU00277"/>
    </source>
</evidence>
<dbReference type="InterPro" id="IPR046357">
    <property type="entry name" value="PPIase_dom_sf"/>
</dbReference>
<evidence type="ECO:0000313" key="8">
    <source>
        <dbReference type="EMBL" id="MFD3394694.1"/>
    </source>
</evidence>
<evidence type="ECO:0000256" key="3">
    <source>
        <dbReference type="ARBA" id="ARBA00023110"/>
    </source>
</evidence>
<dbReference type="PROSITE" id="PS51257">
    <property type="entry name" value="PROKAR_LIPOPROTEIN"/>
    <property type="match status" value="1"/>
</dbReference>
<dbReference type="SUPFAM" id="SSF54534">
    <property type="entry name" value="FKBP-like"/>
    <property type="match status" value="2"/>
</dbReference>
<keyword evidence="2" id="KW-0677">Repeat</keyword>
<organism evidence="8 9">
    <name type="scientific">Aquirufa avitistagni</name>
    <dbReference type="NCBI Taxonomy" id="3104728"/>
    <lineage>
        <taxon>Bacteria</taxon>
        <taxon>Pseudomonadati</taxon>
        <taxon>Bacteroidota</taxon>
        <taxon>Cytophagia</taxon>
        <taxon>Cytophagales</taxon>
        <taxon>Flectobacillaceae</taxon>
        <taxon>Aquirufa</taxon>
    </lineage>
</organism>
<reference evidence="8 9" key="1">
    <citation type="submission" date="2024-03" db="EMBL/GenBank/DDBJ databases">
        <title>Aquirufa genome sequencing.</title>
        <authorList>
            <person name="Pitt A."/>
            <person name="Hahn M.W."/>
        </authorList>
    </citation>
    <scope>NUCLEOTIDE SEQUENCE [LARGE SCALE GENOMIC DNA]</scope>
    <source>
        <strain evidence="8 9">OSTEICH-129V</strain>
    </source>
</reference>
<gene>
    <name evidence="8" type="ORF">U0R10_08675</name>
</gene>
<evidence type="ECO:0000256" key="1">
    <source>
        <dbReference type="ARBA" id="ARBA00000971"/>
    </source>
</evidence>
<sequence length="296" mass="31830">MKYIVGIVLSCFVLFSSCTLGSEEDPANKNEVEIQNYIKLKNLKLQKSPEGLYSNTDGTIKTKNTGDLVTFHYKMTLLDGTIIDSTSRSKNINRSIVWGVNSAQSIFALPLSFLKLGESGLFLIPSALAFGGTAYGDVPAYSVLVLELTIDAIRDEAAQIELIQKTYNIVNPEKTSSGLIFKKLVENPTGASVAADAPVLVNYTGRLSYSYVHKDATSGAIVYNPIFDSGTLGTPTVPFVLSQRSLIPGFTEALKKMRAGEKAAVIIPYALGYGTAGNSAIPGYSPLYFEISTIAP</sequence>
<evidence type="ECO:0000256" key="5">
    <source>
        <dbReference type="RuleBase" id="RU003915"/>
    </source>
</evidence>
<dbReference type="Gene3D" id="3.10.50.40">
    <property type="match status" value="2"/>
</dbReference>
<dbReference type="PANTHER" id="PTHR46046">
    <property type="entry name" value="PEPTIDYLPROLYL ISOMERASE"/>
    <property type="match status" value="1"/>
</dbReference>
<dbReference type="PANTHER" id="PTHR46046:SF5">
    <property type="entry name" value="PEPTIDYLPROLYL ISOMERASE"/>
    <property type="match status" value="1"/>
</dbReference>
<evidence type="ECO:0000256" key="6">
    <source>
        <dbReference type="SAM" id="SignalP"/>
    </source>
</evidence>
<dbReference type="EC" id="5.2.1.8" evidence="5"/>
<keyword evidence="6" id="KW-0732">Signal</keyword>
<keyword evidence="9" id="KW-1185">Reference proteome</keyword>
<dbReference type="RefSeq" id="WP_377983575.1">
    <property type="nucleotide sequence ID" value="NZ_JBBKXZ010000003.1"/>
</dbReference>
<name>A0ABW6DCS4_9BACT</name>
<dbReference type="InterPro" id="IPR051989">
    <property type="entry name" value="FKBP-like_isomerase"/>
</dbReference>
<feature type="domain" description="PPIase FKBP-type" evidence="7">
    <location>
        <begin position="196"/>
        <end position="296"/>
    </location>
</feature>
<proteinExistence type="inferred from homology"/>
<keyword evidence="3 4" id="KW-0697">Rotamase</keyword>
<dbReference type="Proteomes" id="UP001598138">
    <property type="component" value="Unassembled WGS sequence"/>
</dbReference>
<feature type="chain" id="PRO_5045537475" description="Peptidyl-prolyl cis-trans isomerase" evidence="6">
    <location>
        <begin position="22"/>
        <end position="296"/>
    </location>
</feature>
<dbReference type="PROSITE" id="PS50059">
    <property type="entry name" value="FKBP_PPIASE"/>
    <property type="match status" value="2"/>
</dbReference>
<accession>A0ABW6DCS4</accession>
<dbReference type="GO" id="GO:0003755">
    <property type="term" value="F:peptidyl-prolyl cis-trans isomerase activity"/>
    <property type="evidence" value="ECO:0007669"/>
    <property type="project" value="UniProtKB-EC"/>
</dbReference>
<dbReference type="Pfam" id="PF00254">
    <property type="entry name" value="FKBP_C"/>
    <property type="match status" value="2"/>
</dbReference>
<protein>
    <recommendedName>
        <fullName evidence="5">Peptidyl-prolyl cis-trans isomerase</fullName>
        <ecNumber evidence="5">5.2.1.8</ecNumber>
    </recommendedName>
</protein>